<dbReference type="AlphaFoldDB" id="A0A4R2N2K6"/>
<dbReference type="Proteomes" id="UP000294841">
    <property type="component" value="Unassembled WGS sequence"/>
</dbReference>
<proteinExistence type="predicted"/>
<dbReference type="OrthoDB" id="5689769at2"/>
<dbReference type="InterPro" id="IPR058408">
    <property type="entry name" value="DUF8095"/>
</dbReference>
<feature type="domain" description="DUF8095" evidence="1">
    <location>
        <begin position="74"/>
        <end position="213"/>
    </location>
</feature>
<dbReference type="EMBL" id="SLXI01000001">
    <property type="protein sequence ID" value="TCP14049.1"/>
    <property type="molecule type" value="Genomic_DNA"/>
</dbReference>
<evidence type="ECO:0000313" key="3">
    <source>
        <dbReference type="Proteomes" id="UP000294841"/>
    </source>
</evidence>
<accession>A0A4R2N2K6</accession>
<evidence type="ECO:0000259" key="1">
    <source>
        <dbReference type="Pfam" id="PF26367"/>
    </source>
</evidence>
<dbReference type="RefSeq" id="WP_132021601.1">
    <property type="nucleotide sequence ID" value="NZ_CP016605.1"/>
</dbReference>
<keyword evidence="3" id="KW-1185">Reference proteome</keyword>
<dbReference type="Pfam" id="PF26367">
    <property type="entry name" value="DUF8095"/>
    <property type="match status" value="1"/>
</dbReference>
<gene>
    <name evidence="2" type="ORF">EV697_101177</name>
</gene>
<organism evidence="2 3">
    <name type="scientific">Bisgaardia hudsonensis</name>
    <dbReference type="NCBI Taxonomy" id="109472"/>
    <lineage>
        <taxon>Bacteria</taxon>
        <taxon>Pseudomonadati</taxon>
        <taxon>Pseudomonadota</taxon>
        <taxon>Gammaproteobacteria</taxon>
        <taxon>Pasteurellales</taxon>
        <taxon>Pasteurellaceae</taxon>
        <taxon>Bisgaardia</taxon>
    </lineage>
</organism>
<protein>
    <recommendedName>
        <fullName evidence="1">DUF8095 domain-containing protein</fullName>
    </recommendedName>
</protein>
<comment type="caution">
    <text evidence="2">The sequence shown here is derived from an EMBL/GenBank/DDBJ whole genome shotgun (WGS) entry which is preliminary data.</text>
</comment>
<reference evidence="2 3" key="1">
    <citation type="submission" date="2019-03" db="EMBL/GenBank/DDBJ databases">
        <title>Genomic Encyclopedia of Type Strains, Phase IV (KMG-IV): sequencing the most valuable type-strain genomes for metagenomic binning, comparative biology and taxonomic classification.</title>
        <authorList>
            <person name="Goeker M."/>
        </authorList>
    </citation>
    <scope>NUCLEOTIDE SEQUENCE [LARGE SCALE GENOMIC DNA]</scope>
    <source>
        <strain evidence="2 3">DSM 28231</strain>
    </source>
</reference>
<name>A0A4R2N2K6_9PAST</name>
<sequence length="217" mass="25263">MNLIRVTDYYKFILFTIIFSFVFPKYADAENYSIHFSEEGVIKNKDILDEPLELEQSESKFLYFINEKEKTNNQQTAYLTTTSQKILDTDLSNKNKDYLGGSTKFEMYKIGENTTSHTIFESGAGICKGYQSQYGVDITDSRTYYFDKRENEYYASITSATIYSKNAPKYTQYAPIFNIKDPENAQNIQNDENKYGMHIAKRNIQNTSKVLYKTICK</sequence>
<evidence type="ECO:0000313" key="2">
    <source>
        <dbReference type="EMBL" id="TCP14049.1"/>
    </source>
</evidence>